<dbReference type="Pfam" id="PF00691">
    <property type="entry name" value="OmpA"/>
    <property type="match status" value="1"/>
</dbReference>
<dbReference type="Proteomes" id="UP001524499">
    <property type="component" value="Unassembled WGS sequence"/>
</dbReference>
<protein>
    <submittedName>
        <fullName evidence="11">Flagellar motor protein MotB</fullName>
    </submittedName>
</protein>
<comment type="subcellular location">
    <subcellularLocation>
        <location evidence="1">Cell membrane</location>
        <topology evidence="1">Single-pass membrane protein</topology>
    </subcellularLocation>
</comment>
<keyword evidence="3" id="KW-1003">Cell membrane</keyword>
<dbReference type="RefSeq" id="WP_256602068.1">
    <property type="nucleotide sequence ID" value="NZ_JANIBJ010000014.1"/>
</dbReference>
<evidence type="ECO:0000256" key="4">
    <source>
        <dbReference type="ARBA" id="ARBA00022692"/>
    </source>
</evidence>
<organism evidence="11 12">
    <name type="scientific">Methylomonas subterranea</name>
    <dbReference type="NCBI Taxonomy" id="2952225"/>
    <lineage>
        <taxon>Bacteria</taxon>
        <taxon>Pseudomonadati</taxon>
        <taxon>Pseudomonadota</taxon>
        <taxon>Gammaproteobacteria</taxon>
        <taxon>Methylococcales</taxon>
        <taxon>Methylococcaceae</taxon>
        <taxon>Methylomonas</taxon>
    </lineage>
</organism>
<evidence type="ECO:0000256" key="3">
    <source>
        <dbReference type="ARBA" id="ARBA00022475"/>
    </source>
</evidence>
<evidence type="ECO:0000313" key="12">
    <source>
        <dbReference type="Proteomes" id="UP001524499"/>
    </source>
</evidence>
<accession>A0ABT1TGA0</accession>
<evidence type="ECO:0000256" key="2">
    <source>
        <dbReference type="ARBA" id="ARBA00008914"/>
    </source>
</evidence>
<evidence type="ECO:0000256" key="9">
    <source>
        <dbReference type="SAM" id="Phobius"/>
    </source>
</evidence>
<comment type="similarity">
    <text evidence="2">Belongs to the MotB family.</text>
</comment>
<dbReference type="Gene3D" id="3.30.1330.60">
    <property type="entry name" value="OmpA-like domain"/>
    <property type="match status" value="1"/>
</dbReference>
<evidence type="ECO:0000256" key="6">
    <source>
        <dbReference type="ARBA" id="ARBA00023136"/>
    </source>
</evidence>
<dbReference type="SUPFAM" id="SSF103088">
    <property type="entry name" value="OmpA-like"/>
    <property type="match status" value="1"/>
</dbReference>
<sequence length="310" mass="34121">MAESPVIIIKKSAKRSRHSRHGGVWKIAYADFVTAMMAFFLLMWLLGSTDDTTKKGISEYFQDPFGVNISTSGEGIADRAALIPGGGSDLAATDSGQVDSGPDIPPSLADKSPEEIEKLAELRERQILEKLEAKIESLLAANAKLAEYRDQIKLETTPEGLKIQIIDAQNRPMFKLASAEIEEHAKMILRELAPVINELPNKVTVNGHTDALPFPSNKFGYSNWELSSNRANIARHELNLGGLGEEKILRVVGLASSIPYNTENPEDPMNRRISVIVMNKKTENRVLHEGATPSEPAGTYEPLHNDPRTE</sequence>
<keyword evidence="5 9" id="KW-1133">Transmembrane helix</keyword>
<dbReference type="InterPro" id="IPR050330">
    <property type="entry name" value="Bact_OuterMem_StrucFunc"/>
</dbReference>
<dbReference type="Pfam" id="PF13677">
    <property type="entry name" value="MotB_plug"/>
    <property type="match status" value="1"/>
</dbReference>
<keyword evidence="12" id="KW-1185">Reference proteome</keyword>
<evidence type="ECO:0000256" key="5">
    <source>
        <dbReference type="ARBA" id="ARBA00022989"/>
    </source>
</evidence>
<evidence type="ECO:0000313" key="11">
    <source>
        <dbReference type="EMBL" id="MCQ8104283.1"/>
    </source>
</evidence>
<reference evidence="11 12" key="1">
    <citation type="submission" date="2022-07" db="EMBL/GenBank/DDBJ databases">
        <title>Methylomonas rivi sp. nov., Methylomonas rosea sp. nov., Methylomonas aureus sp. nov. and Methylomonas subterranea sp. nov., four novel methanotrophs isolated from a freshwater creek and the deep terrestrial subsurface.</title>
        <authorList>
            <person name="Abin C."/>
            <person name="Sankaranarayanan K."/>
            <person name="Garner C."/>
            <person name="Sindelar R."/>
            <person name="Kotary K."/>
            <person name="Garner R."/>
            <person name="Barclay S."/>
            <person name="Lawson P."/>
            <person name="Krumholz L."/>
        </authorList>
    </citation>
    <scope>NUCLEOTIDE SEQUENCE [LARGE SCALE GENOMIC DNA]</scope>
    <source>
        <strain evidence="11 12">SURF-2</strain>
    </source>
</reference>
<keyword evidence="11" id="KW-0282">Flagellum</keyword>
<dbReference type="EMBL" id="JANIBJ010000014">
    <property type="protein sequence ID" value="MCQ8104283.1"/>
    <property type="molecule type" value="Genomic_DNA"/>
</dbReference>
<dbReference type="NCBIfam" id="NF006548">
    <property type="entry name" value="PRK09041.1"/>
    <property type="match status" value="1"/>
</dbReference>
<dbReference type="InterPro" id="IPR006665">
    <property type="entry name" value="OmpA-like"/>
</dbReference>
<name>A0ABT1TGA0_9GAMM</name>
<dbReference type="InterPro" id="IPR036737">
    <property type="entry name" value="OmpA-like_sf"/>
</dbReference>
<keyword evidence="6 7" id="KW-0472">Membrane</keyword>
<proteinExistence type="inferred from homology"/>
<feature type="domain" description="OmpA-like" evidence="10">
    <location>
        <begin position="161"/>
        <end position="281"/>
    </location>
</feature>
<dbReference type="PANTHER" id="PTHR30329">
    <property type="entry name" value="STATOR ELEMENT OF FLAGELLAR MOTOR COMPLEX"/>
    <property type="match status" value="1"/>
</dbReference>
<gene>
    <name evidence="11" type="primary">motB</name>
    <name evidence="11" type="ORF">NP590_09210</name>
</gene>
<dbReference type="CDD" id="cd07185">
    <property type="entry name" value="OmpA_C-like"/>
    <property type="match status" value="1"/>
</dbReference>
<keyword evidence="11" id="KW-0969">Cilium</keyword>
<evidence type="ECO:0000256" key="8">
    <source>
        <dbReference type="SAM" id="MobiDB-lite"/>
    </source>
</evidence>
<evidence type="ECO:0000256" key="7">
    <source>
        <dbReference type="PROSITE-ProRule" id="PRU00473"/>
    </source>
</evidence>
<keyword evidence="11" id="KW-0966">Cell projection</keyword>
<evidence type="ECO:0000256" key="1">
    <source>
        <dbReference type="ARBA" id="ARBA00004162"/>
    </source>
</evidence>
<dbReference type="PANTHER" id="PTHR30329:SF21">
    <property type="entry name" value="LIPOPROTEIN YIAD-RELATED"/>
    <property type="match status" value="1"/>
</dbReference>
<dbReference type="PROSITE" id="PS51123">
    <property type="entry name" value="OMPA_2"/>
    <property type="match status" value="1"/>
</dbReference>
<dbReference type="InterPro" id="IPR025713">
    <property type="entry name" value="MotB-like_N_dom"/>
</dbReference>
<comment type="caution">
    <text evidence="11">The sequence shown here is derived from an EMBL/GenBank/DDBJ whole genome shotgun (WGS) entry which is preliminary data.</text>
</comment>
<feature type="region of interest" description="Disordered" evidence="8">
    <location>
        <begin position="91"/>
        <end position="110"/>
    </location>
</feature>
<evidence type="ECO:0000259" key="10">
    <source>
        <dbReference type="PROSITE" id="PS51123"/>
    </source>
</evidence>
<keyword evidence="4 9" id="KW-0812">Transmembrane</keyword>
<feature type="region of interest" description="Disordered" evidence="8">
    <location>
        <begin position="285"/>
        <end position="310"/>
    </location>
</feature>
<feature type="transmembrane region" description="Helical" evidence="9">
    <location>
        <begin position="24"/>
        <end position="46"/>
    </location>
</feature>